<dbReference type="EMBL" id="QYUQ01000002">
    <property type="protein sequence ID" value="RJG02709.1"/>
    <property type="molecule type" value="Genomic_DNA"/>
</dbReference>
<feature type="chain" id="PRO_5017482037" evidence="1">
    <location>
        <begin position="25"/>
        <end position="204"/>
    </location>
</feature>
<name>A0A3A3G7I7_9BURK</name>
<evidence type="ECO:0000256" key="1">
    <source>
        <dbReference type="SAM" id="SignalP"/>
    </source>
</evidence>
<keyword evidence="1" id="KW-0732">Signal</keyword>
<gene>
    <name evidence="3" type="ORF">D3878_14915</name>
</gene>
<dbReference type="InterPro" id="IPR018637">
    <property type="entry name" value="DUF2059"/>
</dbReference>
<feature type="signal peptide" evidence="1">
    <location>
        <begin position="1"/>
        <end position="24"/>
    </location>
</feature>
<keyword evidence="4" id="KW-1185">Reference proteome</keyword>
<evidence type="ECO:0000259" key="2">
    <source>
        <dbReference type="Pfam" id="PF09832"/>
    </source>
</evidence>
<dbReference type="Pfam" id="PF09832">
    <property type="entry name" value="DUF2059"/>
    <property type="match status" value="1"/>
</dbReference>
<feature type="domain" description="DUF2059" evidence="2">
    <location>
        <begin position="94"/>
        <end position="133"/>
    </location>
</feature>
<reference evidence="4" key="1">
    <citation type="submission" date="2018-09" db="EMBL/GenBank/DDBJ databases">
        <authorList>
            <person name="Zhu H."/>
        </authorList>
    </citation>
    <scope>NUCLEOTIDE SEQUENCE [LARGE SCALE GENOMIC DNA]</scope>
    <source>
        <strain evidence="4">K1S02-23</strain>
    </source>
</reference>
<accession>A0A3A3G7I7</accession>
<dbReference type="Proteomes" id="UP000266327">
    <property type="component" value="Unassembled WGS sequence"/>
</dbReference>
<sequence>MRISMKLLRLCSLFFLLAAGQAWAQAQDANPAKEYATTHLAAAERVIYAMALPERFILPTRQLLKNSLEKDPENAPLMSATMEPYLEKQYTAKQLKRYFASQFDEATCKQIAAFWEGPVGKKLVKTQVQMLTAGEASQLVFTPKEKALMKRFDATKAGQAFLEAMPQIEETFAEYMKNTQMRMREQFMLNLDKKLRQEPPKPSA</sequence>
<protein>
    <submittedName>
        <fullName evidence="3">DUF2059 domain-containing protein</fullName>
    </submittedName>
</protein>
<organism evidence="3 4">
    <name type="scientific">Noviherbaspirillum sedimenti</name>
    <dbReference type="NCBI Taxonomy" id="2320865"/>
    <lineage>
        <taxon>Bacteria</taxon>
        <taxon>Pseudomonadati</taxon>
        <taxon>Pseudomonadota</taxon>
        <taxon>Betaproteobacteria</taxon>
        <taxon>Burkholderiales</taxon>
        <taxon>Oxalobacteraceae</taxon>
        <taxon>Noviherbaspirillum</taxon>
    </lineage>
</organism>
<dbReference type="AlphaFoldDB" id="A0A3A3G7I7"/>
<evidence type="ECO:0000313" key="3">
    <source>
        <dbReference type="EMBL" id="RJG02709.1"/>
    </source>
</evidence>
<proteinExistence type="predicted"/>
<evidence type="ECO:0000313" key="4">
    <source>
        <dbReference type="Proteomes" id="UP000266327"/>
    </source>
</evidence>
<comment type="caution">
    <text evidence="3">The sequence shown here is derived from an EMBL/GenBank/DDBJ whole genome shotgun (WGS) entry which is preliminary data.</text>
</comment>